<dbReference type="SUPFAM" id="SSF82171">
    <property type="entry name" value="DPP6 N-terminal domain-like"/>
    <property type="match status" value="1"/>
</dbReference>
<protein>
    <submittedName>
        <fullName evidence="7">S9 family peptidase</fullName>
    </submittedName>
</protein>
<proteinExistence type="predicted"/>
<dbReference type="InterPro" id="IPR002470">
    <property type="entry name" value="Peptidase_S9A"/>
</dbReference>
<keyword evidence="8" id="KW-1185">Reference proteome</keyword>
<dbReference type="InterPro" id="IPR029058">
    <property type="entry name" value="AB_hydrolase_fold"/>
</dbReference>
<keyword evidence="1" id="KW-0645">Protease</keyword>
<sequence length="646" mass="71872">MRLKFAISLLLAAWQLQAQVEKKEVGNLIVEGVPEIPASVIERMNQYQNTRGASFSGWSPDGKTILISTRFAETSQIHVVDHPGGARKQITFFKEPVGGASYCPDASYKGFMFSKDIGGNEFSQLFWFDITTGKYEMISDGGRSQNSLSAWSNKGDQFIVVSTRRNGKDYDLYLSSMKNPKEAKLVLQREGSWSALDWSPDDKKVLVANYISANKSFLHILDLESGKLEQINPSQEEIAYGSALWTADGKGIFVVNDQGGEFSVLKYYDIVSKKFTAITSSIPWDVNGIAVNKNRSTLVFDTNENGVARLYQLNTATLKYTAIPGIPTGVVGGIEFHPDGKQLGLVINTPQTPSDVFSIDLATNKLTQWTFSEVGGLNTSTFVVPSLVEYETFDKVDGKARKIPAFYYKPASASGKIPVIINIHGGPEGQSVPVFSPFISYLTNELGIAVLSPNVRGSSGYGKTFLKLDNGFKREESVKDIGALLDWIAKQPELDASRVAVWGGSYGGYMVLASMTNFNDRIKCGIDVVGISNFVTFLQNTEDYRKDLRRVEYGDERDPKMKEYLLKISPANNVDKITKPLFIIQGLNDPRVPASESEQMKQNMRNKGRNVWYMLAKDEGHGFRKKPNVDYMQWSVVMFLQQNLLK</sequence>
<dbReference type="InterPro" id="IPR023302">
    <property type="entry name" value="Pept_S9A_N"/>
</dbReference>
<evidence type="ECO:0000313" key="8">
    <source>
        <dbReference type="Proteomes" id="UP001597112"/>
    </source>
</evidence>
<organism evidence="7 8">
    <name type="scientific">Ohtaekwangia kribbensis</name>
    <dbReference type="NCBI Taxonomy" id="688913"/>
    <lineage>
        <taxon>Bacteria</taxon>
        <taxon>Pseudomonadati</taxon>
        <taxon>Bacteroidota</taxon>
        <taxon>Cytophagia</taxon>
        <taxon>Cytophagales</taxon>
        <taxon>Fulvivirgaceae</taxon>
        <taxon>Ohtaekwangia</taxon>
    </lineage>
</organism>
<dbReference type="Gene3D" id="3.40.50.1820">
    <property type="entry name" value="alpha/beta hydrolase"/>
    <property type="match status" value="1"/>
</dbReference>
<dbReference type="SUPFAM" id="SSF53474">
    <property type="entry name" value="alpha/beta-Hydrolases"/>
    <property type="match status" value="1"/>
</dbReference>
<evidence type="ECO:0000256" key="2">
    <source>
        <dbReference type="ARBA" id="ARBA00022801"/>
    </source>
</evidence>
<dbReference type="EMBL" id="JBHTKA010000008">
    <property type="protein sequence ID" value="MFD1002448.1"/>
    <property type="molecule type" value="Genomic_DNA"/>
</dbReference>
<dbReference type="RefSeq" id="WP_377583556.1">
    <property type="nucleotide sequence ID" value="NZ_JBHTKA010000008.1"/>
</dbReference>
<feature type="domain" description="Peptidase S9 prolyl oligopeptidase catalytic" evidence="5">
    <location>
        <begin position="435"/>
        <end position="644"/>
    </location>
</feature>
<name>A0ABW3KAS4_9BACT</name>
<dbReference type="InterPro" id="IPR001375">
    <property type="entry name" value="Peptidase_S9_cat"/>
</dbReference>
<reference evidence="8" key="1">
    <citation type="journal article" date="2019" name="Int. J. Syst. Evol. Microbiol.">
        <title>The Global Catalogue of Microorganisms (GCM) 10K type strain sequencing project: providing services to taxonomists for standard genome sequencing and annotation.</title>
        <authorList>
            <consortium name="The Broad Institute Genomics Platform"/>
            <consortium name="The Broad Institute Genome Sequencing Center for Infectious Disease"/>
            <person name="Wu L."/>
            <person name="Ma J."/>
        </authorList>
    </citation>
    <scope>NUCLEOTIDE SEQUENCE [LARGE SCALE GENOMIC DNA]</scope>
    <source>
        <strain evidence="8">CCUG 58938</strain>
    </source>
</reference>
<evidence type="ECO:0000256" key="1">
    <source>
        <dbReference type="ARBA" id="ARBA00022670"/>
    </source>
</evidence>
<dbReference type="Pfam" id="PF02897">
    <property type="entry name" value="Peptidase_S9_N"/>
    <property type="match status" value="1"/>
</dbReference>
<dbReference type="PRINTS" id="PR00862">
    <property type="entry name" value="PROLIGOPTASE"/>
</dbReference>
<feature type="domain" description="Peptidase S9A N-terminal" evidence="6">
    <location>
        <begin position="111"/>
        <end position="371"/>
    </location>
</feature>
<dbReference type="PANTHER" id="PTHR42776:SF27">
    <property type="entry name" value="DIPEPTIDYL PEPTIDASE FAMILY MEMBER 6"/>
    <property type="match status" value="1"/>
</dbReference>
<feature type="signal peptide" evidence="4">
    <location>
        <begin position="1"/>
        <end position="18"/>
    </location>
</feature>
<dbReference type="Gene3D" id="2.120.10.30">
    <property type="entry name" value="TolB, C-terminal domain"/>
    <property type="match status" value="1"/>
</dbReference>
<keyword evidence="2" id="KW-0378">Hydrolase</keyword>
<comment type="caution">
    <text evidence="7">The sequence shown here is derived from an EMBL/GenBank/DDBJ whole genome shotgun (WGS) entry which is preliminary data.</text>
</comment>
<accession>A0ABW3KAS4</accession>
<dbReference type="Proteomes" id="UP001597112">
    <property type="component" value="Unassembled WGS sequence"/>
</dbReference>
<evidence type="ECO:0000259" key="6">
    <source>
        <dbReference type="Pfam" id="PF02897"/>
    </source>
</evidence>
<dbReference type="Gene3D" id="2.140.10.30">
    <property type="entry name" value="Dipeptidylpeptidase IV, N-terminal domain"/>
    <property type="match status" value="1"/>
</dbReference>
<keyword evidence="4" id="KW-0732">Signal</keyword>
<dbReference type="InterPro" id="IPR011042">
    <property type="entry name" value="6-blade_b-propeller_TolB-like"/>
</dbReference>
<evidence type="ECO:0000256" key="4">
    <source>
        <dbReference type="SAM" id="SignalP"/>
    </source>
</evidence>
<evidence type="ECO:0000259" key="5">
    <source>
        <dbReference type="Pfam" id="PF00326"/>
    </source>
</evidence>
<feature type="chain" id="PRO_5045064129" evidence="4">
    <location>
        <begin position="19"/>
        <end position="646"/>
    </location>
</feature>
<evidence type="ECO:0000256" key="3">
    <source>
        <dbReference type="ARBA" id="ARBA00022825"/>
    </source>
</evidence>
<evidence type="ECO:0000313" key="7">
    <source>
        <dbReference type="EMBL" id="MFD1002448.1"/>
    </source>
</evidence>
<dbReference type="PANTHER" id="PTHR42776">
    <property type="entry name" value="SERINE PEPTIDASE S9 FAMILY MEMBER"/>
    <property type="match status" value="1"/>
</dbReference>
<gene>
    <name evidence="7" type="ORF">ACFQ21_24200</name>
</gene>
<keyword evidence="3" id="KW-0720">Serine protease</keyword>
<dbReference type="Pfam" id="PF00326">
    <property type="entry name" value="Peptidase_S9"/>
    <property type="match status" value="1"/>
</dbReference>